<evidence type="ECO:0000256" key="1">
    <source>
        <dbReference type="ARBA" id="ARBA00007404"/>
    </source>
</evidence>
<dbReference type="FunFam" id="3.30.230.70:FF:000001">
    <property type="entry name" value="Polyribonucleotide nucleotidyltransferase"/>
    <property type="match status" value="1"/>
</dbReference>
<organism evidence="10">
    <name type="scientific">Leptotrichia mesophila</name>
    <dbReference type="NCBI Taxonomy" id="3239303"/>
    <lineage>
        <taxon>Bacteria</taxon>
        <taxon>Fusobacteriati</taxon>
        <taxon>Fusobacteriota</taxon>
        <taxon>Fusobacteriia</taxon>
        <taxon>Fusobacteriales</taxon>
        <taxon>Leptotrichiaceae</taxon>
        <taxon>Leptotrichia</taxon>
    </lineage>
</organism>
<dbReference type="Gene3D" id="2.40.50.140">
    <property type="entry name" value="Nucleic acid-binding proteins"/>
    <property type="match status" value="1"/>
</dbReference>
<dbReference type="CDD" id="cd02393">
    <property type="entry name" value="KH-I_PNPase"/>
    <property type="match status" value="1"/>
</dbReference>
<evidence type="ECO:0000256" key="8">
    <source>
        <dbReference type="HAMAP-Rule" id="MF_01595"/>
    </source>
</evidence>
<dbReference type="PANTHER" id="PTHR11252:SF0">
    <property type="entry name" value="POLYRIBONUCLEOTIDE NUCLEOTIDYLTRANSFERASE 1, MITOCHONDRIAL"/>
    <property type="match status" value="1"/>
</dbReference>
<dbReference type="GO" id="GO:0006396">
    <property type="term" value="P:RNA processing"/>
    <property type="evidence" value="ECO:0007669"/>
    <property type="project" value="InterPro"/>
</dbReference>
<feature type="binding site" evidence="8">
    <location>
        <position position="492"/>
    </location>
    <ligand>
        <name>Mg(2+)</name>
        <dbReference type="ChEBI" id="CHEBI:18420"/>
    </ligand>
</feature>
<dbReference type="Pfam" id="PF03726">
    <property type="entry name" value="PNPase"/>
    <property type="match status" value="1"/>
</dbReference>
<keyword evidence="3 8" id="KW-0808">Transferase</keyword>
<dbReference type="EC" id="2.7.7.8" evidence="8"/>
<dbReference type="SUPFAM" id="SSF54791">
    <property type="entry name" value="Eukaryotic type KH-domain (KH-domain type I)"/>
    <property type="match status" value="1"/>
</dbReference>
<accession>A0AB39VDX2</accession>
<dbReference type="AlphaFoldDB" id="A0AB39VDX2"/>
<dbReference type="Pfam" id="PF00575">
    <property type="entry name" value="S1"/>
    <property type="match status" value="1"/>
</dbReference>
<dbReference type="InterPro" id="IPR027408">
    <property type="entry name" value="PNPase/RNase_PH_dom_sf"/>
</dbReference>
<dbReference type="GO" id="GO:0005829">
    <property type="term" value="C:cytosol"/>
    <property type="evidence" value="ECO:0007669"/>
    <property type="project" value="UniProtKB-ARBA"/>
</dbReference>
<proteinExistence type="inferred from homology"/>
<evidence type="ECO:0000256" key="2">
    <source>
        <dbReference type="ARBA" id="ARBA00022490"/>
    </source>
</evidence>
<dbReference type="GO" id="GO:0006402">
    <property type="term" value="P:mRNA catabolic process"/>
    <property type="evidence" value="ECO:0007669"/>
    <property type="project" value="UniProtKB-UniRule"/>
</dbReference>
<dbReference type="GO" id="GO:0003723">
    <property type="term" value="F:RNA binding"/>
    <property type="evidence" value="ECO:0007669"/>
    <property type="project" value="UniProtKB-UniRule"/>
</dbReference>
<dbReference type="CDD" id="cd11363">
    <property type="entry name" value="RNase_PH_PNPase_1"/>
    <property type="match status" value="1"/>
</dbReference>
<dbReference type="InterPro" id="IPR015848">
    <property type="entry name" value="PNPase_PH_RNA-bd_bac/org-type"/>
</dbReference>
<comment type="similarity">
    <text evidence="1 8">Belongs to the polyribonucleotide nucleotidyltransferase family.</text>
</comment>
<dbReference type="InterPro" id="IPR020568">
    <property type="entry name" value="Ribosomal_Su5_D2-typ_SF"/>
</dbReference>
<dbReference type="GO" id="GO:0000175">
    <property type="term" value="F:3'-5'-RNA exonuclease activity"/>
    <property type="evidence" value="ECO:0007669"/>
    <property type="project" value="TreeGrafter"/>
</dbReference>
<sequence>MFEEKIYGFNLGNQKIKISTGKIARQAGGSVVVQCGGTVLLVTATRSKDVREGQDFFPLTVDYIEKFYASGKFPGGFIKRETKPGTDEILISRLIDRPIRPLFPEGFLNAVHIVVTVLSYDEVNYPENLATIGVSTALGLSDIPFAGTVAGVTVGYINGEYILNPTGEQLLESKIQLSVAGTKDAVTMVEAGAKEVSEEVMLEAIMFGHERIKEICVEQDKFLAQFEIQKYEFEKKEVDFEIKEFIDSFENEVEKAIMTPGKLEKYEAIDNLEIELFEKYVQKLENEDKEIDENLEKEFKKYYRDVEKRLVRDAILYKQYRADGRQTTEIRPIDVEIDTLPVPHGSALFTRGETQALVVATLGSKEDEQIIDGMEDETRKKFFLHYNFPPYSVGEAGFMRAPGRRELGHGNLAERALKYVMPDTEKFPYTVRLISEITESNGSSSQASICGGSLALMAAGVPIKSTVAGIAMGLIKEGDTFTVLTDIQGLEDHLGDMDFKVAGTKNGITAIQMDIKIEGITREIMEIALRQALEGRLFIIDKMEAVISEPRAQVAENAPKIEIIKINPDKIAGLIGPGGKVIRAIIDETGVSIDIEDDGTVSIFGKESENMKKALELVKRQTQSVELNEIYEGKVTKLMKFGAFVEVLPGKEGLLHISEISNKRVEKTEDALKEGQNVRVKVISMESEDKFNLSMKALQQQ</sequence>
<evidence type="ECO:0000313" key="10">
    <source>
        <dbReference type="EMBL" id="XDU65567.1"/>
    </source>
</evidence>
<comment type="function">
    <text evidence="8">Involved in mRNA degradation. Catalyzes the phosphorolysis of single-stranded polyribonucleotides processively in the 3'- to 5'-direction.</text>
</comment>
<comment type="catalytic activity">
    <reaction evidence="8">
        <text>RNA(n+1) + phosphate = RNA(n) + a ribonucleoside 5'-diphosphate</text>
        <dbReference type="Rhea" id="RHEA:22096"/>
        <dbReference type="Rhea" id="RHEA-COMP:14527"/>
        <dbReference type="Rhea" id="RHEA-COMP:17342"/>
        <dbReference type="ChEBI" id="CHEBI:43474"/>
        <dbReference type="ChEBI" id="CHEBI:57930"/>
        <dbReference type="ChEBI" id="CHEBI:140395"/>
        <dbReference type="EC" id="2.7.7.8"/>
    </reaction>
</comment>
<dbReference type="InterPro" id="IPR004087">
    <property type="entry name" value="KH_dom"/>
</dbReference>
<comment type="subcellular location">
    <subcellularLocation>
        <location evidence="8">Cytoplasm</location>
    </subcellularLocation>
</comment>
<dbReference type="PROSITE" id="PS50084">
    <property type="entry name" value="KH_TYPE_1"/>
    <property type="match status" value="1"/>
</dbReference>
<dbReference type="InterPro" id="IPR012340">
    <property type="entry name" value="NA-bd_OB-fold"/>
</dbReference>
<evidence type="ECO:0000256" key="5">
    <source>
        <dbReference type="ARBA" id="ARBA00022723"/>
    </source>
</evidence>
<name>A0AB39VDX2_9FUSO</name>
<dbReference type="EMBL" id="CP165646">
    <property type="protein sequence ID" value="XDU65567.1"/>
    <property type="molecule type" value="Genomic_DNA"/>
</dbReference>
<dbReference type="SUPFAM" id="SSF54211">
    <property type="entry name" value="Ribosomal protein S5 domain 2-like"/>
    <property type="match status" value="2"/>
</dbReference>
<dbReference type="CDD" id="cd11364">
    <property type="entry name" value="RNase_PH_PNPase_2"/>
    <property type="match status" value="1"/>
</dbReference>
<dbReference type="RefSeq" id="WP_369713755.1">
    <property type="nucleotide sequence ID" value="NZ_CP165646.1"/>
</dbReference>
<feature type="domain" description="S1 motif" evidence="9">
    <location>
        <begin position="628"/>
        <end position="696"/>
    </location>
</feature>
<dbReference type="HAMAP" id="MF_01595">
    <property type="entry name" value="PNPase"/>
    <property type="match status" value="1"/>
</dbReference>
<dbReference type="InterPro" id="IPR015847">
    <property type="entry name" value="ExoRNase_PH_dom2"/>
</dbReference>
<keyword evidence="2 8" id="KW-0963">Cytoplasm</keyword>
<dbReference type="SUPFAM" id="SSF50249">
    <property type="entry name" value="Nucleic acid-binding proteins"/>
    <property type="match status" value="1"/>
</dbReference>
<dbReference type="PROSITE" id="PS50126">
    <property type="entry name" value="S1"/>
    <property type="match status" value="1"/>
</dbReference>
<comment type="cofactor">
    <cofactor evidence="8">
        <name>Mg(2+)</name>
        <dbReference type="ChEBI" id="CHEBI:18420"/>
    </cofactor>
</comment>
<dbReference type="FunFam" id="3.30.1370.10:FF:000001">
    <property type="entry name" value="Polyribonucleotide nucleotidyltransferase"/>
    <property type="match status" value="1"/>
</dbReference>
<keyword evidence="5 8" id="KW-0479">Metal-binding</keyword>
<dbReference type="PANTHER" id="PTHR11252">
    <property type="entry name" value="POLYRIBONUCLEOTIDE NUCLEOTIDYLTRANSFERASE"/>
    <property type="match status" value="1"/>
</dbReference>
<dbReference type="Pfam" id="PF00013">
    <property type="entry name" value="KH_1"/>
    <property type="match status" value="1"/>
</dbReference>
<keyword evidence="7 8" id="KW-0694">RNA-binding</keyword>
<dbReference type="Gene3D" id="3.30.230.70">
    <property type="entry name" value="GHMP Kinase, N-terminal domain"/>
    <property type="match status" value="2"/>
</dbReference>
<dbReference type="FunFam" id="3.30.230.70:FF:000002">
    <property type="entry name" value="Polyribonucleotide nucleotidyltransferase"/>
    <property type="match status" value="1"/>
</dbReference>
<dbReference type="InterPro" id="IPR001247">
    <property type="entry name" value="ExoRNase_PH_dom1"/>
</dbReference>
<dbReference type="NCBIfam" id="NF008805">
    <property type="entry name" value="PRK11824.1"/>
    <property type="match status" value="1"/>
</dbReference>
<dbReference type="SMART" id="SM00316">
    <property type="entry name" value="S1"/>
    <property type="match status" value="1"/>
</dbReference>
<dbReference type="Pfam" id="PF01138">
    <property type="entry name" value="RNase_PH"/>
    <property type="match status" value="2"/>
</dbReference>
<feature type="binding site" evidence="8">
    <location>
        <position position="498"/>
    </location>
    <ligand>
        <name>Mg(2+)</name>
        <dbReference type="ChEBI" id="CHEBI:18420"/>
    </ligand>
</feature>
<dbReference type="NCBIfam" id="TIGR03591">
    <property type="entry name" value="polynuc_phos"/>
    <property type="match status" value="1"/>
</dbReference>
<evidence type="ECO:0000259" key="9">
    <source>
        <dbReference type="PROSITE" id="PS50126"/>
    </source>
</evidence>
<dbReference type="PIRSF" id="PIRSF005499">
    <property type="entry name" value="PNPase"/>
    <property type="match status" value="1"/>
</dbReference>
<dbReference type="Pfam" id="PF03725">
    <property type="entry name" value="RNase_PH_C"/>
    <property type="match status" value="2"/>
</dbReference>
<dbReference type="KEGG" id="lmes:AB8B23_05275"/>
<evidence type="ECO:0000256" key="7">
    <source>
        <dbReference type="ARBA" id="ARBA00022884"/>
    </source>
</evidence>
<dbReference type="InterPro" id="IPR003029">
    <property type="entry name" value="S1_domain"/>
</dbReference>
<dbReference type="SUPFAM" id="SSF55666">
    <property type="entry name" value="Ribonuclease PH domain 2-like"/>
    <property type="match status" value="2"/>
</dbReference>
<dbReference type="CDD" id="cd04472">
    <property type="entry name" value="S1_PNPase"/>
    <property type="match status" value="1"/>
</dbReference>
<evidence type="ECO:0000256" key="4">
    <source>
        <dbReference type="ARBA" id="ARBA00022695"/>
    </source>
</evidence>
<protein>
    <recommendedName>
        <fullName evidence="8">Polyribonucleotide nucleotidyltransferase</fullName>
        <ecNumber evidence="8">2.7.7.8</ecNumber>
    </recommendedName>
    <alternativeName>
        <fullName evidence="8">Polynucleotide phosphorylase</fullName>
        <shortName evidence="8">PNPase</shortName>
    </alternativeName>
</protein>
<evidence type="ECO:0000256" key="3">
    <source>
        <dbReference type="ARBA" id="ARBA00022679"/>
    </source>
</evidence>
<keyword evidence="6 8" id="KW-0460">Magnesium</keyword>
<dbReference type="GO" id="GO:0000287">
    <property type="term" value="F:magnesium ion binding"/>
    <property type="evidence" value="ECO:0007669"/>
    <property type="project" value="UniProtKB-UniRule"/>
</dbReference>
<dbReference type="InterPro" id="IPR004088">
    <property type="entry name" value="KH_dom_type_1"/>
</dbReference>
<reference evidence="10" key="1">
    <citation type="submission" date="2024-07" db="EMBL/GenBank/DDBJ databases">
        <authorList>
            <person name="Li X.-J."/>
            <person name="Wang X."/>
        </authorList>
    </citation>
    <scope>NUCLEOTIDE SEQUENCE</scope>
    <source>
        <strain evidence="10">HSP-342</strain>
    </source>
</reference>
<gene>
    <name evidence="8 10" type="primary">pnp</name>
    <name evidence="10" type="ORF">AB8B23_05275</name>
</gene>
<dbReference type="Gene3D" id="3.30.1370.10">
    <property type="entry name" value="K Homology domain, type 1"/>
    <property type="match status" value="1"/>
</dbReference>
<dbReference type="InterPro" id="IPR012162">
    <property type="entry name" value="PNPase"/>
</dbReference>
<evidence type="ECO:0000256" key="6">
    <source>
        <dbReference type="ARBA" id="ARBA00022842"/>
    </source>
</evidence>
<dbReference type="GO" id="GO:0004654">
    <property type="term" value="F:polyribonucleotide nucleotidyltransferase activity"/>
    <property type="evidence" value="ECO:0007669"/>
    <property type="project" value="UniProtKB-UniRule"/>
</dbReference>
<dbReference type="InterPro" id="IPR036345">
    <property type="entry name" value="ExoRNase_PH_dom2_sf"/>
</dbReference>
<dbReference type="SMART" id="SM00322">
    <property type="entry name" value="KH"/>
    <property type="match status" value="1"/>
</dbReference>
<dbReference type="InterPro" id="IPR036612">
    <property type="entry name" value="KH_dom_type_1_sf"/>
</dbReference>
<keyword evidence="4 8" id="KW-0548">Nucleotidyltransferase</keyword>